<reference evidence="1" key="1">
    <citation type="submission" date="2023-07" db="EMBL/GenBank/DDBJ databases">
        <title>draft genome sequence of fig (Ficus carica).</title>
        <authorList>
            <person name="Takahashi T."/>
            <person name="Nishimura K."/>
        </authorList>
    </citation>
    <scope>NUCLEOTIDE SEQUENCE</scope>
</reference>
<dbReference type="AlphaFoldDB" id="A0AA88CSD0"/>
<gene>
    <name evidence="1" type="ORF">TIFTF001_046369</name>
</gene>
<sequence length="61" mass="6895">MISDRQEAEVTFSNRQEVEVMISNQRGIGGSCLPPNVKMTATRTARLDLVERESNGREEKE</sequence>
<evidence type="ECO:0000313" key="2">
    <source>
        <dbReference type="Proteomes" id="UP001187192"/>
    </source>
</evidence>
<name>A0AA88CSD0_FICCA</name>
<dbReference type="Gramene" id="FCD_00020327-RA">
    <property type="protein sequence ID" value="FCD_00020327-RA:cds"/>
    <property type="gene ID" value="FCD_00020327"/>
</dbReference>
<keyword evidence="2" id="KW-1185">Reference proteome</keyword>
<dbReference type="EMBL" id="BTGU01004609">
    <property type="protein sequence ID" value="GMN29695.1"/>
    <property type="molecule type" value="Genomic_DNA"/>
</dbReference>
<dbReference type="Proteomes" id="UP001187192">
    <property type="component" value="Unassembled WGS sequence"/>
</dbReference>
<protein>
    <submittedName>
        <fullName evidence="1">Uncharacterized protein</fullName>
    </submittedName>
</protein>
<evidence type="ECO:0000313" key="1">
    <source>
        <dbReference type="EMBL" id="GMN29695.1"/>
    </source>
</evidence>
<comment type="caution">
    <text evidence="1">The sequence shown here is derived from an EMBL/GenBank/DDBJ whole genome shotgun (WGS) entry which is preliminary data.</text>
</comment>
<proteinExistence type="predicted"/>
<accession>A0AA88CSD0</accession>
<organism evidence="1 2">
    <name type="scientific">Ficus carica</name>
    <name type="common">Common fig</name>
    <dbReference type="NCBI Taxonomy" id="3494"/>
    <lineage>
        <taxon>Eukaryota</taxon>
        <taxon>Viridiplantae</taxon>
        <taxon>Streptophyta</taxon>
        <taxon>Embryophyta</taxon>
        <taxon>Tracheophyta</taxon>
        <taxon>Spermatophyta</taxon>
        <taxon>Magnoliopsida</taxon>
        <taxon>eudicotyledons</taxon>
        <taxon>Gunneridae</taxon>
        <taxon>Pentapetalae</taxon>
        <taxon>rosids</taxon>
        <taxon>fabids</taxon>
        <taxon>Rosales</taxon>
        <taxon>Moraceae</taxon>
        <taxon>Ficeae</taxon>
        <taxon>Ficus</taxon>
    </lineage>
</organism>